<evidence type="ECO:0008006" key="3">
    <source>
        <dbReference type="Google" id="ProtNLM"/>
    </source>
</evidence>
<accession>A0A4S2D097</accession>
<sequence length="285" mass="31113">MAPSLAQAARYRHPFPGWPGRALQRLLDGTRWTALRRALTRVLPVPPLCSDVRDVIYTTWWVDAAHAPTAPPGYRLFTHAGRTPYTVLTYRHGHFGPAFAGPLRALFPSPLQSNWRWYLLPEGDTAATPVVLFDRNVIDSVTHAVGARLFSDAMQPHWPARFDHGRSGDGWRTRIEPGQGSAPALQAQWAPMAAWPAGWAAGAFAGTPQALAFLACQDAAIAVCADGRTALTHIDLPITVSQVQPLRLVGQPHCPRVAGMGGDPADAFCFRVPQVPFRVVSERLL</sequence>
<dbReference type="RefSeq" id="WP_136004245.1">
    <property type="nucleotide sequence ID" value="NZ_SRYW01000005.1"/>
</dbReference>
<protein>
    <recommendedName>
        <fullName evidence="3">DUF2071 domain-containing protein</fullName>
    </recommendedName>
</protein>
<dbReference type="OrthoDB" id="700978at2"/>
<dbReference type="EMBL" id="SRYW01000005">
    <property type="protein sequence ID" value="TGY34828.1"/>
    <property type="molecule type" value="Genomic_DNA"/>
</dbReference>
<proteinExistence type="predicted"/>
<comment type="caution">
    <text evidence="1">The sequence shown here is derived from an EMBL/GenBank/DDBJ whole genome shotgun (WGS) entry which is preliminary data.</text>
</comment>
<evidence type="ECO:0000313" key="1">
    <source>
        <dbReference type="EMBL" id="TGY34828.1"/>
    </source>
</evidence>
<dbReference type="Proteomes" id="UP000306631">
    <property type="component" value="Unassembled WGS sequence"/>
</dbReference>
<gene>
    <name evidence="1" type="ORF">E5352_07435</name>
</gene>
<name>A0A4S2D097_STEMA</name>
<evidence type="ECO:0000313" key="2">
    <source>
        <dbReference type="Proteomes" id="UP000306631"/>
    </source>
</evidence>
<reference evidence="1 2" key="1">
    <citation type="submission" date="2019-04" db="EMBL/GenBank/DDBJ databases">
        <title>Microbes associate with the intestines of laboratory mice.</title>
        <authorList>
            <person name="Navarre W."/>
            <person name="Wong E."/>
            <person name="Huang K."/>
            <person name="Tropini C."/>
            <person name="Ng K."/>
            <person name="Yu B."/>
        </authorList>
    </citation>
    <scope>NUCLEOTIDE SEQUENCE [LARGE SCALE GENOMIC DNA]</scope>
    <source>
        <strain evidence="1 2">NM62_B4-13</strain>
    </source>
</reference>
<dbReference type="AlphaFoldDB" id="A0A4S2D097"/>
<organism evidence="1 2">
    <name type="scientific">Stenotrophomonas maltophilia</name>
    <name type="common">Pseudomonas maltophilia</name>
    <name type="synonym">Xanthomonas maltophilia</name>
    <dbReference type="NCBI Taxonomy" id="40324"/>
    <lineage>
        <taxon>Bacteria</taxon>
        <taxon>Pseudomonadati</taxon>
        <taxon>Pseudomonadota</taxon>
        <taxon>Gammaproteobacteria</taxon>
        <taxon>Lysobacterales</taxon>
        <taxon>Lysobacteraceae</taxon>
        <taxon>Stenotrophomonas</taxon>
        <taxon>Stenotrophomonas maltophilia group</taxon>
    </lineage>
</organism>